<dbReference type="InterPro" id="IPR031354">
    <property type="entry name" value="BRD4_CDT"/>
</dbReference>
<gene>
    <name evidence="3" type="ORF">KIN20_020560</name>
</gene>
<keyword evidence="4" id="KW-1185">Reference proteome</keyword>
<organism evidence="3 4">
    <name type="scientific">Parelaphostrongylus tenuis</name>
    <name type="common">Meningeal worm</name>
    <dbReference type="NCBI Taxonomy" id="148309"/>
    <lineage>
        <taxon>Eukaryota</taxon>
        <taxon>Metazoa</taxon>
        <taxon>Ecdysozoa</taxon>
        <taxon>Nematoda</taxon>
        <taxon>Chromadorea</taxon>
        <taxon>Rhabditida</taxon>
        <taxon>Rhabditina</taxon>
        <taxon>Rhabditomorpha</taxon>
        <taxon>Strongyloidea</taxon>
        <taxon>Metastrongylidae</taxon>
        <taxon>Parelaphostrongylus</taxon>
    </lineage>
</organism>
<accession>A0AAD5QTU5</accession>
<evidence type="ECO:0000256" key="1">
    <source>
        <dbReference type="SAM" id="MobiDB-lite"/>
    </source>
</evidence>
<evidence type="ECO:0000313" key="4">
    <source>
        <dbReference type="Proteomes" id="UP001196413"/>
    </source>
</evidence>
<name>A0AAD5QTU5_PARTN</name>
<feature type="region of interest" description="Disordered" evidence="1">
    <location>
        <begin position="1"/>
        <end position="93"/>
    </location>
</feature>
<protein>
    <recommendedName>
        <fullName evidence="2">Bromodomain protein 4 C-terminal domain-containing protein</fullName>
    </recommendedName>
</protein>
<feature type="domain" description="Bromodomain protein 4 C-terminal" evidence="2">
    <location>
        <begin position="104"/>
        <end position="134"/>
    </location>
</feature>
<dbReference type="Pfam" id="PF17105">
    <property type="entry name" value="BRD4_CDT"/>
    <property type="match status" value="1"/>
</dbReference>
<comment type="caution">
    <text evidence="3">The sequence shown here is derived from an EMBL/GenBank/DDBJ whole genome shotgun (WGS) entry which is preliminary data.</text>
</comment>
<reference evidence="3" key="1">
    <citation type="submission" date="2021-06" db="EMBL/GenBank/DDBJ databases">
        <title>Parelaphostrongylus tenuis whole genome reference sequence.</title>
        <authorList>
            <person name="Garwood T.J."/>
            <person name="Larsen P.A."/>
            <person name="Fountain-Jones N.M."/>
            <person name="Garbe J.R."/>
            <person name="Macchietto M.G."/>
            <person name="Kania S.A."/>
            <person name="Gerhold R.W."/>
            <person name="Richards J.E."/>
            <person name="Wolf T.M."/>
        </authorList>
    </citation>
    <scope>NUCLEOTIDE SEQUENCE</scope>
    <source>
        <strain evidence="3">MNPRO001-30</strain>
        <tissue evidence="3">Meninges</tissue>
    </source>
</reference>
<sequence>MRMLPICDCRASDGTTSRAYQSVEERKARRDRRRSRIIDDRRKENVHFEKYHDSHRNAHGEQRDQRDDNPNRQQPLESGDSQQHIATDGCAPHVLTQEGAMLLRKEQQRRRRELAKDVDLTSQIELMLNFEASL</sequence>
<dbReference type="EMBL" id="JAHQIW010004171">
    <property type="protein sequence ID" value="KAJ1361344.1"/>
    <property type="molecule type" value="Genomic_DNA"/>
</dbReference>
<dbReference type="AlphaFoldDB" id="A0AAD5QTU5"/>
<evidence type="ECO:0000313" key="3">
    <source>
        <dbReference type="EMBL" id="KAJ1361344.1"/>
    </source>
</evidence>
<proteinExistence type="predicted"/>
<dbReference type="Proteomes" id="UP001196413">
    <property type="component" value="Unassembled WGS sequence"/>
</dbReference>
<evidence type="ECO:0000259" key="2">
    <source>
        <dbReference type="Pfam" id="PF17105"/>
    </source>
</evidence>
<feature type="compositionally biased region" description="Basic and acidic residues" evidence="1">
    <location>
        <begin position="36"/>
        <end position="70"/>
    </location>
</feature>
<feature type="compositionally biased region" description="Polar residues" evidence="1">
    <location>
        <begin position="71"/>
        <end position="85"/>
    </location>
</feature>